<dbReference type="PANTHER" id="PTHR22605">
    <property type="entry name" value="RZ-TYPE DOMAIN-CONTAINING PROTEIN"/>
    <property type="match status" value="1"/>
</dbReference>
<keyword evidence="9" id="KW-1185">Reference proteome</keyword>
<sequence>MYLIGNTDTYSNVDMWQKAIELLQAKDAVGKSLQLQCLRHPDRVMEVQQPEDFASFSPEAALQHTMQAFALETCPVGYCQQCGEKQTEVPDLLMMQTYSQVDLDETPIVVLSCKHFFTAETLDGVIGMKDVYELDPLTGHFVELREDGKLAAAVPQCPTCRKPISQYITQRYNRLINRAVIDEMSTRFFANGQQELQMLSDRLTAIAPGLELLPGGLEHNLTPPTDSRLVENEIKKVNNCIRGRYVASEKLTSDILSFLRQIDEQNQPAHRLYEATLYATAKQLSLTESFINVKLDDSSVAASLKDRYDQSVLLAGQVLLLKLSLLILEELKVRRAFRSKFPTSTVPPAFHDGTPVRLIRPFLEKCIDVRQKCKDQNLPKLSVETTLLYAHVMRLRCTVSVGKKDGNAKVNEYRKSAEALLKEAEQLCKVNFKGADDLRKAIEDALHSLGKEFYQEVIKEEVEAIKKAMLNGPMGLATHSGHWYKCQNGHPFAIGECGMPMEQARCPQCNAPIGGTNHQAVDGVTRAIEMED</sequence>
<evidence type="ECO:0000313" key="8">
    <source>
        <dbReference type="EMBL" id="KAF2995893.1"/>
    </source>
</evidence>
<keyword evidence="4" id="KW-0863">Zinc-finger</keyword>
<dbReference type="AlphaFoldDB" id="A0A9P4T737"/>
<dbReference type="InterPro" id="IPR046439">
    <property type="entry name" value="ZF_RZ_dom"/>
</dbReference>
<dbReference type="GO" id="GO:0004842">
    <property type="term" value="F:ubiquitin-protein transferase activity"/>
    <property type="evidence" value="ECO:0007669"/>
    <property type="project" value="InterPro"/>
</dbReference>
<accession>A0A9P4T737</accession>
<evidence type="ECO:0000313" key="9">
    <source>
        <dbReference type="Proteomes" id="UP000801428"/>
    </source>
</evidence>
<name>A0A9P4T737_CURKU</name>
<keyword evidence="6" id="KW-0391">Immunity</keyword>
<dbReference type="GO" id="GO:0002376">
    <property type="term" value="P:immune system process"/>
    <property type="evidence" value="ECO:0007669"/>
    <property type="project" value="UniProtKB-KW"/>
</dbReference>
<reference evidence="8" key="1">
    <citation type="submission" date="2019-04" db="EMBL/GenBank/DDBJ databases">
        <title>Sequencing of skin fungus with MAO and IRED activity.</title>
        <authorList>
            <person name="Marsaioli A.J."/>
            <person name="Bonatto J.M.C."/>
            <person name="Reis Junior O."/>
        </authorList>
    </citation>
    <scope>NUCLEOTIDE SEQUENCE</scope>
    <source>
        <strain evidence="8">30M1</strain>
    </source>
</reference>
<organism evidence="8 9">
    <name type="scientific">Curvularia kusanoi</name>
    <name type="common">Cochliobolus kusanoi</name>
    <dbReference type="NCBI Taxonomy" id="90978"/>
    <lineage>
        <taxon>Eukaryota</taxon>
        <taxon>Fungi</taxon>
        <taxon>Dikarya</taxon>
        <taxon>Ascomycota</taxon>
        <taxon>Pezizomycotina</taxon>
        <taxon>Dothideomycetes</taxon>
        <taxon>Pleosporomycetidae</taxon>
        <taxon>Pleosporales</taxon>
        <taxon>Pleosporineae</taxon>
        <taxon>Pleosporaceae</taxon>
        <taxon>Curvularia</taxon>
    </lineage>
</organism>
<dbReference type="GO" id="GO:0016887">
    <property type="term" value="F:ATP hydrolysis activity"/>
    <property type="evidence" value="ECO:0007669"/>
    <property type="project" value="InterPro"/>
</dbReference>
<comment type="caution">
    <text evidence="8">The sequence shown here is derived from an EMBL/GenBank/DDBJ whole genome shotgun (WGS) entry which is preliminary data.</text>
</comment>
<dbReference type="OrthoDB" id="2423195at2759"/>
<evidence type="ECO:0000259" key="7">
    <source>
        <dbReference type="PROSITE" id="PS51981"/>
    </source>
</evidence>
<evidence type="ECO:0000256" key="2">
    <source>
        <dbReference type="ARBA" id="ARBA00022490"/>
    </source>
</evidence>
<evidence type="ECO:0000256" key="5">
    <source>
        <dbReference type="ARBA" id="ARBA00022833"/>
    </source>
</evidence>
<evidence type="ECO:0000256" key="1">
    <source>
        <dbReference type="ARBA" id="ARBA00004496"/>
    </source>
</evidence>
<evidence type="ECO:0000256" key="4">
    <source>
        <dbReference type="ARBA" id="ARBA00022771"/>
    </source>
</evidence>
<proteinExistence type="predicted"/>
<keyword evidence="3" id="KW-0479">Metal-binding</keyword>
<dbReference type="PANTHER" id="PTHR22605:SF16">
    <property type="entry name" value="E3 UBIQUITIN-PROTEIN LIGASE RNF213"/>
    <property type="match status" value="1"/>
</dbReference>
<protein>
    <recommendedName>
        <fullName evidence="7">RZ-type domain-containing protein</fullName>
    </recommendedName>
</protein>
<dbReference type="Pfam" id="PF20173">
    <property type="entry name" value="ZnF_RZ-type"/>
    <property type="match status" value="1"/>
</dbReference>
<dbReference type="GO" id="GO:0008270">
    <property type="term" value="F:zinc ion binding"/>
    <property type="evidence" value="ECO:0007669"/>
    <property type="project" value="UniProtKB-KW"/>
</dbReference>
<keyword evidence="2" id="KW-0963">Cytoplasm</keyword>
<comment type="subcellular location">
    <subcellularLocation>
        <location evidence="1">Cytoplasm</location>
    </subcellularLocation>
</comment>
<keyword evidence="5" id="KW-0862">Zinc</keyword>
<evidence type="ECO:0000256" key="6">
    <source>
        <dbReference type="ARBA" id="ARBA00022859"/>
    </source>
</evidence>
<dbReference type="GO" id="GO:0005737">
    <property type="term" value="C:cytoplasm"/>
    <property type="evidence" value="ECO:0007669"/>
    <property type="project" value="UniProtKB-SubCell"/>
</dbReference>
<dbReference type="Proteomes" id="UP000801428">
    <property type="component" value="Unassembled WGS sequence"/>
</dbReference>
<dbReference type="InterPro" id="IPR031248">
    <property type="entry name" value="RNF213"/>
</dbReference>
<dbReference type="EMBL" id="SWKU01000030">
    <property type="protein sequence ID" value="KAF2995893.1"/>
    <property type="molecule type" value="Genomic_DNA"/>
</dbReference>
<feature type="domain" description="RZ-type" evidence="7">
    <location>
        <begin position="457"/>
        <end position="532"/>
    </location>
</feature>
<dbReference type="PROSITE" id="PS51981">
    <property type="entry name" value="ZF_RZ"/>
    <property type="match status" value="1"/>
</dbReference>
<gene>
    <name evidence="8" type="ORF">E8E13_004714</name>
</gene>
<evidence type="ECO:0000256" key="3">
    <source>
        <dbReference type="ARBA" id="ARBA00022723"/>
    </source>
</evidence>